<name>A0A175RTR0_9HYPH</name>
<keyword evidence="3" id="KW-1185">Reference proteome</keyword>
<feature type="transmembrane region" description="Helical" evidence="1">
    <location>
        <begin position="42"/>
        <end position="65"/>
    </location>
</feature>
<accession>A0A175RTR0</accession>
<evidence type="ECO:0000256" key="1">
    <source>
        <dbReference type="SAM" id="Phobius"/>
    </source>
</evidence>
<dbReference type="InterPro" id="IPR057700">
    <property type="entry name" value="DUF7940"/>
</dbReference>
<evidence type="ECO:0000313" key="2">
    <source>
        <dbReference type="EMBL" id="KTR06907.1"/>
    </source>
</evidence>
<reference evidence="2 3" key="1">
    <citation type="journal article" date="2016" name="Front. Microbiol.">
        <title>Genomic Resource of Rice Seed Associated Bacteria.</title>
        <authorList>
            <person name="Midha S."/>
            <person name="Bansal K."/>
            <person name="Sharma S."/>
            <person name="Kumar N."/>
            <person name="Patil P.P."/>
            <person name="Chaudhry V."/>
            <person name="Patil P.B."/>
        </authorList>
    </citation>
    <scope>NUCLEOTIDE SEQUENCE [LARGE SCALE GENOMIC DNA]</scope>
    <source>
        <strain evidence="2 3">NS365</strain>
    </source>
</reference>
<dbReference type="PATRIC" id="fig|401562.4.peg.750"/>
<dbReference type="EMBL" id="LDQA01000014">
    <property type="protein sequence ID" value="KTR06907.1"/>
    <property type="molecule type" value="Genomic_DNA"/>
</dbReference>
<protein>
    <submittedName>
        <fullName evidence="2">Uncharacterized protein</fullName>
    </submittedName>
</protein>
<organism evidence="2 3">
    <name type="scientific">Aureimonas ureilytica</name>
    <dbReference type="NCBI Taxonomy" id="401562"/>
    <lineage>
        <taxon>Bacteria</taxon>
        <taxon>Pseudomonadati</taxon>
        <taxon>Pseudomonadota</taxon>
        <taxon>Alphaproteobacteria</taxon>
        <taxon>Hyphomicrobiales</taxon>
        <taxon>Aurantimonadaceae</taxon>
        <taxon>Aureimonas</taxon>
    </lineage>
</organism>
<keyword evidence="1" id="KW-0472">Membrane</keyword>
<keyword evidence="1" id="KW-1133">Transmembrane helix</keyword>
<dbReference type="Proteomes" id="UP000078529">
    <property type="component" value="Unassembled WGS sequence"/>
</dbReference>
<dbReference type="AlphaFoldDB" id="A0A175RTR0"/>
<comment type="caution">
    <text evidence="2">The sequence shown here is derived from an EMBL/GenBank/DDBJ whole genome shotgun (WGS) entry which is preliminary data.</text>
</comment>
<dbReference type="RefSeq" id="WP_058599301.1">
    <property type="nucleotide sequence ID" value="NZ_LDQA01000014.1"/>
</dbReference>
<keyword evidence="1" id="KW-0812">Transmembrane</keyword>
<sequence length="73" mass="7717">MRLVDDYRAVLKKAWSVRFMAAAFVFSALEIALPMLDGLLPIPAGAFAAMTGLCTGAAFVSRLVAQQNLGGQS</sequence>
<proteinExistence type="predicted"/>
<evidence type="ECO:0000313" key="3">
    <source>
        <dbReference type="Proteomes" id="UP000078529"/>
    </source>
</evidence>
<gene>
    <name evidence="2" type="ORF">NS365_05590</name>
</gene>
<dbReference type="Pfam" id="PF25612">
    <property type="entry name" value="DUF7940"/>
    <property type="match status" value="1"/>
</dbReference>
<feature type="transmembrane region" description="Helical" evidence="1">
    <location>
        <begin position="15"/>
        <end position="36"/>
    </location>
</feature>